<evidence type="ECO:0000256" key="4">
    <source>
        <dbReference type="PIRSR" id="PIRSR001365-1"/>
    </source>
</evidence>
<dbReference type="SUPFAM" id="SSF51569">
    <property type="entry name" value="Aldolase"/>
    <property type="match status" value="1"/>
</dbReference>
<keyword evidence="1 3" id="KW-0456">Lyase</keyword>
<dbReference type="AlphaFoldDB" id="A0A433CYC1"/>
<dbReference type="PANTHER" id="PTHR12128:SF66">
    <property type="entry name" value="4-HYDROXY-2-OXOGLUTARATE ALDOLASE, MITOCHONDRIAL"/>
    <property type="match status" value="1"/>
</dbReference>
<keyword evidence="7" id="KW-1185">Reference proteome</keyword>
<feature type="active site" description="Schiff-base intermediate with substrate" evidence="4">
    <location>
        <position position="174"/>
    </location>
</feature>
<evidence type="ECO:0000256" key="5">
    <source>
        <dbReference type="PIRSR" id="PIRSR001365-2"/>
    </source>
</evidence>
<dbReference type="SMART" id="SM01130">
    <property type="entry name" value="DHDPS"/>
    <property type="match status" value="1"/>
</dbReference>
<dbReference type="GO" id="GO:0008840">
    <property type="term" value="F:4-hydroxy-tetrahydrodipicolinate synthase activity"/>
    <property type="evidence" value="ECO:0007669"/>
    <property type="project" value="TreeGrafter"/>
</dbReference>
<proteinExistence type="inferred from homology"/>
<evidence type="ECO:0000256" key="2">
    <source>
        <dbReference type="ARBA" id="ARBA00023270"/>
    </source>
</evidence>
<dbReference type="Gene3D" id="3.20.20.70">
    <property type="entry name" value="Aldolase class I"/>
    <property type="match status" value="1"/>
</dbReference>
<dbReference type="OrthoDB" id="191315at2759"/>
<dbReference type="InterPro" id="IPR013785">
    <property type="entry name" value="Aldolase_TIM"/>
</dbReference>
<dbReference type="PROSITE" id="PS00665">
    <property type="entry name" value="DHDPS_1"/>
    <property type="match status" value="1"/>
</dbReference>
<organism evidence="6 7">
    <name type="scientific">Jimgerdemannia flammicorona</name>
    <dbReference type="NCBI Taxonomy" id="994334"/>
    <lineage>
        <taxon>Eukaryota</taxon>
        <taxon>Fungi</taxon>
        <taxon>Fungi incertae sedis</taxon>
        <taxon>Mucoromycota</taxon>
        <taxon>Mucoromycotina</taxon>
        <taxon>Endogonomycetes</taxon>
        <taxon>Endogonales</taxon>
        <taxon>Endogonaceae</taxon>
        <taxon>Jimgerdemannia</taxon>
    </lineage>
</organism>
<evidence type="ECO:0008006" key="8">
    <source>
        <dbReference type="Google" id="ProtNLM"/>
    </source>
</evidence>
<evidence type="ECO:0000256" key="3">
    <source>
        <dbReference type="PIRNR" id="PIRNR001365"/>
    </source>
</evidence>
<accession>A0A433CYC1</accession>
<sequence length="309" mass="33395">MALRNAQLPGGTYVPIPTFFHANEDLDLVTLDRHVTYLANSGITGIIFMGSTGEAIHLSDEERRIVLRKGREVLKRENPAVKIVAGCGAPSARGTIKLIKDAASEGAEFTLVLPPSYYRNRINAESIKHYFKRVADESPIPIIIYNFPGVTQGVDIDVETMAELARHPNIAGVKGTDGNVGKVGYLATHTSPREFTLLAGSADFFLPALTVGAVGVVPGLGNVTPKAIVRLQKLYEEGKLAEATELQKKLVKPDDAFNRWYGLSGVKGGMETVLGYGGPLRNPLLPVTAEEKSKIKAAFDEIMVIEKSL</sequence>
<protein>
    <recommendedName>
        <fullName evidence="8">Dihydrodipicolinate synthase</fullName>
    </recommendedName>
</protein>
<dbReference type="PIRSF" id="PIRSF001365">
    <property type="entry name" value="DHDPS"/>
    <property type="match status" value="1"/>
</dbReference>
<dbReference type="Proteomes" id="UP000268093">
    <property type="component" value="Unassembled WGS sequence"/>
</dbReference>
<dbReference type="EMBL" id="RBNI01010659">
    <property type="protein sequence ID" value="RUP43584.1"/>
    <property type="molecule type" value="Genomic_DNA"/>
</dbReference>
<comment type="caution">
    <text evidence="6">The sequence shown here is derived from an EMBL/GenBank/DDBJ whole genome shotgun (WGS) entry which is preliminary data.</text>
</comment>
<feature type="binding site" evidence="5">
    <location>
        <position position="217"/>
    </location>
    <ligand>
        <name>pyruvate</name>
        <dbReference type="ChEBI" id="CHEBI:15361"/>
    </ligand>
</feature>
<dbReference type="InterPro" id="IPR002220">
    <property type="entry name" value="DapA-like"/>
</dbReference>
<reference evidence="6 7" key="1">
    <citation type="journal article" date="2018" name="New Phytol.">
        <title>Phylogenomics of Endogonaceae and evolution of mycorrhizas within Mucoromycota.</title>
        <authorList>
            <person name="Chang Y."/>
            <person name="Desiro A."/>
            <person name="Na H."/>
            <person name="Sandor L."/>
            <person name="Lipzen A."/>
            <person name="Clum A."/>
            <person name="Barry K."/>
            <person name="Grigoriev I.V."/>
            <person name="Martin F.M."/>
            <person name="Stajich J.E."/>
            <person name="Smith M.E."/>
            <person name="Bonito G."/>
            <person name="Spatafora J.W."/>
        </authorList>
    </citation>
    <scope>NUCLEOTIDE SEQUENCE [LARGE SCALE GENOMIC DNA]</scope>
    <source>
        <strain evidence="6 7">GMNB39</strain>
    </source>
</reference>
<dbReference type="InterPro" id="IPR020624">
    <property type="entry name" value="Schiff_base-form_aldolases_CS"/>
</dbReference>
<keyword evidence="2" id="KW-0704">Schiff base</keyword>
<feature type="binding site" evidence="5">
    <location>
        <position position="52"/>
    </location>
    <ligand>
        <name>pyruvate</name>
        <dbReference type="ChEBI" id="CHEBI:15361"/>
    </ligand>
</feature>
<dbReference type="PANTHER" id="PTHR12128">
    <property type="entry name" value="DIHYDRODIPICOLINATE SYNTHASE"/>
    <property type="match status" value="1"/>
</dbReference>
<comment type="similarity">
    <text evidence="3">Belongs to the DapA family.</text>
</comment>
<evidence type="ECO:0000313" key="6">
    <source>
        <dbReference type="EMBL" id="RUP43584.1"/>
    </source>
</evidence>
<gene>
    <name evidence="6" type="ORF">BC936DRAFT_136976</name>
</gene>
<dbReference type="PRINTS" id="PR00146">
    <property type="entry name" value="DHPICSNTHASE"/>
</dbReference>
<dbReference type="CDD" id="cd00408">
    <property type="entry name" value="DHDPS-like"/>
    <property type="match status" value="1"/>
</dbReference>
<evidence type="ECO:0000313" key="7">
    <source>
        <dbReference type="Proteomes" id="UP000268093"/>
    </source>
</evidence>
<name>A0A433CYC1_9FUNG</name>
<dbReference type="Pfam" id="PF00701">
    <property type="entry name" value="DHDPS"/>
    <property type="match status" value="1"/>
</dbReference>
<feature type="active site" description="Proton donor/acceptor" evidence="4">
    <location>
        <position position="145"/>
    </location>
</feature>
<evidence type="ECO:0000256" key="1">
    <source>
        <dbReference type="ARBA" id="ARBA00023239"/>
    </source>
</evidence>